<dbReference type="PIRSF" id="PIRSF037420">
    <property type="entry name" value="PQQ_syn_pqqE"/>
    <property type="match status" value="1"/>
</dbReference>
<keyword evidence="3" id="KW-0949">S-adenosyl-L-methionine</keyword>
<comment type="cofactor">
    <cofactor evidence="1">
        <name>[4Fe-4S] cluster</name>
        <dbReference type="ChEBI" id="CHEBI:49883"/>
    </cofactor>
</comment>
<sequence>MNLSSPLYVVWETTLDCNAKCIHCYSDALFGRGPAYWSLEESLDLIDQIAEAGVLILALSGGEVLMRPDWENIVEHAASRGLRVTFATNGILVNKKVAKRIAELGVFNVSISFDGAVAETHNAIRGVPNIFEKACKAVQNLTDEGVRVTINYTPMRPNLDEAPALIELAHRLGAEKINLTEYVYTTRGGIELMPTADELGKLLEFWTKAGEHWKDQIEVDWHDCRVGLILPEAEADPYKGCGAGYTHCRITVDHDVTPCVVLPVAVGNLRNQRFMDIWNNAQELKKIRSRDSIQSGNCADCEHKSRCGGCRAASYALYGDAYAGDPTCWIKPEPSLPVSIDVVS</sequence>
<evidence type="ECO:0000256" key="6">
    <source>
        <dbReference type="ARBA" id="ARBA00023014"/>
    </source>
</evidence>
<keyword evidence="6" id="KW-0411">Iron-sulfur</keyword>
<dbReference type="SUPFAM" id="SSF102114">
    <property type="entry name" value="Radical SAM enzymes"/>
    <property type="match status" value="1"/>
</dbReference>
<name>A0A9E4TTW3_9GAMM</name>
<dbReference type="GO" id="GO:0003824">
    <property type="term" value="F:catalytic activity"/>
    <property type="evidence" value="ECO:0007669"/>
    <property type="project" value="InterPro"/>
</dbReference>
<dbReference type="GO" id="GO:0051539">
    <property type="term" value="F:4 iron, 4 sulfur cluster binding"/>
    <property type="evidence" value="ECO:0007669"/>
    <property type="project" value="UniProtKB-KW"/>
</dbReference>
<dbReference type="InterPro" id="IPR023885">
    <property type="entry name" value="4Fe4S-binding_SPASM_dom"/>
</dbReference>
<proteinExistence type="predicted"/>
<dbReference type="Pfam" id="PF04055">
    <property type="entry name" value="Radical_SAM"/>
    <property type="match status" value="1"/>
</dbReference>
<evidence type="ECO:0000259" key="7">
    <source>
        <dbReference type="PROSITE" id="PS51918"/>
    </source>
</evidence>
<protein>
    <submittedName>
        <fullName evidence="8">Radical SAM protein</fullName>
    </submittedName>
</protein>
<dbReference type="PANTHER" id="PTHR11228:SF35">
    <property type="entry name" value="MOLYBDENUM COFACTOR BIOSYNTHESIS PROTEIN A-RELATED"/>
    <property type="match status" value="1"/>
</dbReference>
<dbReference type="Proteomes" id="UP000886674">
    <property type="component" value="Unassembled WGS sequence"/>
</dbReference>
<keyword evidence="2" id="KW-0004">4Fe-4S</keyword>
<dbReference type="PROSITE" id="PS51918">
    <property type="entry name" value="RADICAL_SAM"/>
    <property type="match status" value="1"/>
</dbReference>
<evidence type="ECO:0000313" key="9">
    <source>
        <dbReference type="Proteomes" id="UP000886674"/>
    </source>
</evidence>
<keyword evidence="5" id="KW-0408">Iron</keyword>
<dbReference type="PANTHER" id="PTHR11228">
    <property type="entry name" value="RADICAL SAM DOMAIN PROTEIN"/>
    <property type="match status" value="1"/>
</dbReference>
<accession>A0A9E4TTW3</accession>
<evidence type="ECO:0000256" key="5">
    <source>
        <dbReference type="ARBA" id="ARBA00023004"/>
    </source>
</evidence>
<dbReference type="SMART" id="SM00729">
    <property type="entry name" value="Elp3"/>
    <property type="match status" value="1"/>
</dbReference>
<dbReference type="AlphaFoldDB" id="A0A9E4TTW3"/>
<keyword evidence="4" id="KW-0479">Metal-binding</keyword>
<reference evidence="8" key="1">
    <citation type="journal article" date="2021" name="Proc. Natl. Acad. Sci. U.S.A.">
        <title>Global biogeography of chemosynthetic symbionts reveals both localized and globally distributed symbiont groups. .</title>
        <authorList>
            <person name="Osvatic J.T."/>
            <person name="Wilkins L.G.E."/>
            <person name="Leibrecht L."/>
            <person name="Leray M."/>
            <person name="Zauner S."/>
            <person name="Polzin J."/>
            <person name="Camacho Y."/>
            <person name="Gros O."/>
            <person name="van Gils J.A."/>
            <person name="Eisen J.A."/>
            <person name="Petersen J.M."/>
            <person name="Yuen B."/>
        </authorList>
    </citation>
    <scope>NUCLEOTIDE SEQUENCE</scope>
    <source>
        <strain evidence="8">MAGclacostrist055</strain>
    </source>
</reference>
<feature type="domain" description="Radical SAM core" evidence="7">
    <location>
        <begin position="3"/>
        <end position="215"/>
    </location>
</feature>
<dbReference type="InterPro" id="IPR013785">
    <property type="entry name" value="Aldolase_TIM"/>
</dbReference>
<dbReference type="CDD" id="cd01335">
    <property type="entry name" value="Radical_SAM"/>
    <property type="match status" value="1"/>
</dbReference>
<dbReference type="InterPro" id="IPR017200">
    <property type="entry name" value="PqqE-like"/>
</dbReference>
<dbReference type="SFLD" id="SFLDS00029">
    <property type="entry name" value="Radical_SAM"/>
    <property type="match status" value="2"/>
</dbReference>
<dbReference type="Gene3D" id="3.20.20.70">
    <property type="entry name" value="Aldolase class I"/>
    <property type="match status" value="1"/>
</dbReference>
<dbReference type="InterPro" id="IPR050377">
    <property type="entry name" value="Radical_SAM_PqqE_MftC-like"/>
</dbReference>
<dbReference type="InterPro" id="IPR007197">
    <property type="entry name" value="rSAM"/>
</dbReference>
<gene>
    <name evidence="8" type="ORF">JAY77_09780</name>
</gene>
<evidence type="ECO:0000313" key="8">
    <source>
        <dbReference type="EMBL" id="MCG7978418.1"/>
    </source>
</evidence>
<dbReference type="EMBL" id="JAEPCR010000043">
    <property type="protein sequence ID" value="MCG7978418.1"/>
    <property type="molecule type" value="Genomic_DNA"/>
</dbReference>
<dbReference type="GO" id="GO:0046872">
    <property type="term" value="F:metal ion binding"/>
    <property type="evidence" value="ECO:0007669"/>
    <property type="project" value="UniProtKB-KW"/>
</dbReference>
<dbReference type="InterPro" id="IPR006638">
    <property type="entry name" value="Elp3/MiaA/NifB-like_rSAM"/>
</dbReference>
<evidence type="ECO:0000256" key="3">
    <source>
        <dbReference type="ARBA" id="ARBA00022691"/>
    </source>
</evidence>
<comment type="caution">
    <text evidence="8">The sequence shown here is derived from an EMBL/GenBank/DDBJ whole genome shotgun (WGS) entry which is preliminary data.</text>
</comment>
<dbReference type="InterPro" id="IPR034391">
    <property type="entry name" value="AdoMet-like_SPASM_containing"/>
</dbReference>
<dbReference type="NCBIfam" id="TIGR04085">
    <property type="entry name" value="rSAM_more_4Fe4S"/>
    <property type="match status" value="1"/>
</dbReference>
<dbReference type="InterPro" id="IPR058240">
    <property type="entry name" value="rSAM_sf"/>
</dbReference>
<dbReference type="SFLD" id="SFLDG01067">
    <property type="entry name" value="SPASM/twitch_domain_containing"/>
    <property type="match status" value="2"/>
</dbReference>
<dbReference type="SFLD" id="SFLDG01387">
    <property type="entry name" value="BtrN-like_SPASM_domain_contain"/>
    <property type="match status" value="1"/>
</dbReference>
<evidence type="ECO:0000256" key="2">
    <source>
        <dbReference type="ARBA" id="ARBA00022485"/>
    </source>
</evidence>
<dbReference type="CDD" id="cd21123">
    <property type="entry name" value="SPASM_MftC-like"/>
    <property type="match status" value="1"/>
</dbReference>
<evidence type="ECO:0000256" key="1">
    <source>
        <dbReference type="ARBA" id="ARBA00001966"/>
    </source>
</evidence>
<dbReference type="Pfam" id="PF13186">
    <property type="entry name" value="SPASM"/>
    <property type="match status" value="1"/>
</dbReference>
<dbReference type="SFLD" id="SFLDG01386">
    <property type="entry name" value="main_SPASM_domain-containing"/>
    <property type="match status" value="1"/>
</dbReference>
<evidence type="ECO:0000256" key="4">
    <source>
        <dbReference type="ARBA" id="ARBA00022723"/>
    </source>
</evidence>
<organism evidence="8 9">
    <name type="scientific">Candidatus Thiodiazotropha taylori</name>
    <dbReference type="NCBI Taxonomy" id="2792791"/>
    <lineage>
        <taxon>Bacteria</taxon>
        <taxon>Pseudomonadati</taxon>
        <taxon>Pseudomonadota</taxon>
        <taxon>Gammaproteobacteria</taxon>
        <taxon>Chromatiales</taxon>
        <taxon>Sedimenticolaceae</taxon>
        <taxon>Candidatus Thiodiazotropha</taxon>
    </lineage>
</organism>